<dbReference type="SUPFAM" id="SSF47413">
    <property type="entry name" value="lambda repressor-like DNA-binding domains"/>
    <property type="match status" value="1"/>
</dbReference>
<reference evidence="3" key="1">
    <citation type="submission" date="2019-11" db="EMBL/GenBank/DDBJ databases">
        <authorList>
            <person name="Feng L."/>
        </authorList>
    </citation>
    <scope>NUCLEOTIDE SEQUENCE</scope>
    <source>
        <strain evidence="3">CParaputrificumLFYP93</strain>
    </source>
</reference>
<dbReference type="GO" id="GO:0003677">
    <property type="term" value="F:DNA binding"/>
    <property type="evidence" value="ECO:0007669"/>
    <property type="project" value="UniProtKB-KW"/>
</dbReference>
<dbReference type="PROSITE" id="PS50943">
    <property type="entry name" value="HTH_CROC1"/>
    <property type="match status" value="1"/>
</dbReference>
<organism evidence="3">
    <name type="scientific">Clostridium paraputrificum</name>
    <dbReference type="NCBI Taxonomy" id="29363"/>
    <lineage>
        <taxon>Bacteria</taxon>
        <taxon>Bacillati</taxon>
        <taxon>Bacillota</taxon>
        <taxon>Clostridia</taxon>
        <taxon>Eubacteriales</taxon>
        <taxon>Clostridiaceae</taxon>
        <taxon>Clostridium</taxon>
    </lineage>
</organism>
<dbReference type="InterPro" id="IPR010982">
    <property type="entry name" value="Lambda_DNA-bd_dom_sf"/>
</dbReference>
<name>A0A6N3C808_9CLOT</name>
<dbReference type="AlphaFoldDB" id="A0A6N3C808"/>
<sequence>MNLRIGSVIQKLRKLKGLTQEQLADSIGVSKAAVSKWESGSTYPDITLLSPIARLLGTTVDGLLEFEENLTKNEIDEILMKCSNKFTTSDYFQAYEYSEKYLKKYPNCLELKLQMTGLYFIYMSSLTSECDMNRFMDRIIEMLKEVSKSEDNVLKNNALLSLSSYYIMLEKYDEALAVVNKLPESSTYRKVVTATIHYRKGDICEAKCIYQQLLLESIQNCGINLVSLARIAEKEGNLDKGIKILETNMNISKLFNVSNNGAGTYMEIAEMYARNGMEEKAIDALEKYELFVINSLGENNENLSDTIYFDTIKVEKKLVTNEQHMKDSINLLFEGNESFDSIKDNIRFKELIKRIKN</sequence>
<dbReference type="CDD" id="cd00093">
    <property type="entry name" value="HTH_XRE"/>
    <property type="match status" value="1"/>
</dbReference>
<accession>A0A6N3C808</accession>
<dbReference type="Gene3D" id="1.25.40.10">
    <property type="entry name" value="Tetratricopeptide repeat domain"/>
    <property type="match status" value="1"/>
</dbReference>
<dbReference type="Gene3D" id="1.10.260.40">
    <property type="entry name" value="lambda repressor-like DNA-binding domains"/>
    <property type="match status" value="1"/>
</dbReference>
<dbReference type="InterPro" id="IPR011990">
    <property type="entry name" value="TPR-like_helical_dom_sf"/>
</dbReference>
<dbReference type="PANTHER" id="PTHR46558:SF11">
    <property type="entry name" value="HTH-TYPE TRANSCRIPTIONAL REGULATOR XRE"/>
    <property type="match status" value="1"/>
</dbReference>
<evidence type="ECO:0000259" key="2">
    <source>
        <dbReference type="PROSITE" id="PS50943"/>
    </source>
</evidence>
<dbReference type="InterPro" id="IPR001387">
    <property type="entry name" value="Cro/C1-type_HTH"/>
</dbReference>
<dbReference type="RefSeq" id="WP_156560778.1">
    <property type="nucleotide sequence ID" value="NZ_CACRTV010000041.1"/>
</dbReference>
<evidence type="ECO:0000256" key="1">
    <source>
        <dbReference type="ARBA" id="ARBA00023125"/>
    </source>
</evidence>
<gene>
    <name evidence="3" type="ORF">CPLFYP93_01457</name>
</gene>
<keyword evidence="1" id="KW-0238">DNA-binding</keyword>
<feature type="domain" description="HTH cro/C1-type" evidence="2">
    <location>
        <begin position="9"/>
        <end position="63"/>
    </location>
</feature>
<proteinExistence type="predicted"/>
<dbReference type="EMBL" id="CACRTV010000041">
    <property type="protein sequence ID" value="VYU12980.1"/>
    <property type="molecule type" value="Genomic_DNA"/>
</dbReference>
<dbReference type="SMART" id="SM00530">
    <property type="entry name" value="HTH_XRE"/>
    <property type="match status" value="1"/>
</dbReference>
<protein>
    <submittedName>
        <fullName evidence="3">Anaerobic benzoate catabolism transcriptional regulator</fullName>
    </submittedName>
</protein>
<evidence type="ECO:0000313" key="3">
    <source>
        <dbReference type="EMBL" id="VYU12980.1"/>
    </source>
</evidence>
<dbReference type="Pfam" id="PF01381">
    <property type="entry name" value="HTH_3"/>
    <property type="match status" value="1"/>
</dbReference>
<dbReference type="PANTHER" id="PTHR46558">
    <property type="entry name" value="TRACRIPTIONAL REGULATORY PROTEIN-RELATED-RELATED"/>
    <property type="match status" value="1"/>
</dbReference>
<dbReference type="SUPFAM" id="SSF48452">
    <property type="entry name" value="TPR-like"/>
    <property type="match status" value="1"/>
</dbReference>